<dbReference type="InterPro" id="IPR026634">
    <property type="entry name" value="TPST-like"/>
</dbReference>
<keyword evidence="3 4" id="KW-0802">TPR repeat</keyword>
<name>A0A4Y8UMC3_9GAMM</name>
<feature type="repeat" description="TPR" evidence="4">
    <location>
        <begin position="73"/>
        <end position="106"/>
    </location>
</feature>
<sequence>MSNNPREQFLRALQAMQQGRVAEAAEQVDGLLQRNPREVNALRLRGQCHLAQGELAQAAAHLERAVAIAPDYAESWADLGRVCAQRGDLALAEQHYRRALALNPQLAQAAKPLQRLLQQRGEQQAAAALAEQLPSRRQRAATLRELRPLLSERATRSDQQRGEQLAMAALQADPLNQGVAALLCKRALASNRASWAEQIAGRMTQRLPEVGRWWLQLATALSRQDQLERAASACQRALEIKPQWSEALMLLGHIASKDNHFDRALSYFEQVLALDPAHVAARVQRATALKTLGRSAEAIADYQRCLQFEPSCGEAAWSLANLKTYRFSADEVAAIEQQLAKPELAEQDRVYFGYAKGKALEHQQQWPQAFASYAAANAVKRQMVQWDRHRFSQQIDAIIEVFTPQLLARLRGAGVADAAPIFILGLPRSGSTLQEQILASHSQVQGTRELPYMPWLAGGLHKPPHAQASAPYPAAMRQLDSGDLYALGERYLQQAQRHRSGNKPFFIDKLPNNFIYLGLILTALPQAKIINTRREPMDNCFGCFKQLWAEGQHFSYDLTDLGHYYRDYQRLMAHWHRCFEGQILDVDYEQVVENLPAHVRRLLDFCQLPFEQQCIDFHHTERAVNTASSEQVRQPIYASAVAYWRHFETELAPLREALTEGLAG</sequence>
<dbReference type="InterPro" id="IPR019734">
    <property type="entry name" value="TPR_rpt"/>
</dbReference>
<dbReference type="PANTHER" id="PTHR12788:SF10">
    <property type="entry name" value="PROTEIN-TYROSINE SULFOTRANSFERASE"/>
    <property type="match status" value="1"/>
</dbReference>
<dbReference type="Pfam" id="PF13469">
    <property type="entry name" value="Sulfotransfer_3"/>
    <property type="match status" value="1"/>
</dbReference>
<evidence type="ECO:0000256" key="1">
    <source>
        <dbReference type="ARBA" id="ARBA00022679"/>
    </source>
</evidence>
<dbReference type="Proteomes" id="UP000298133">
    <property type="component" value="Unassembled WGS sequence"/>
</dbReference>
<dbReference type="Gene3D" id="1.25.40.10">
    <property type="entry name" value="Tetratricopeptide repeat domain"/>
    <property type="match status" value="3"/>
</dbReference>
<evidence type="ECO:0000313" key="5">
    <source>
        <dbReference type="EMBL" id="TFH68779.1"/>
    </source>
</evidence>
<dbReference type="EMBL" id="SPIA01000001">
    <property type="protein sequence ID" value="TFH68779.1"/>
    <property type="molecule type" value="Genomic_DNA"/>
</dbReference>
<dbReference type="SUPFAM" id="SSF48452">
    <property type="entry name" value="TPR-like"/>
    <property type="match status" value="2"/>
</dbReference>
<evidence type="ECO:0000256" key="4">
    <source>
        <dbReference type="PROSITE-ProRule" id="PRU00339"/>
    </source>
</evidence>
<evidence type="ECO:0000256" key="2">
    <source>
        <dbReference type="ARBA" id="ARBA00022737"/>
    </source>
</evidence>
<dbReference type="PANTHER" id="PTHR12788">
    <property type="entry name" value="PROTEIN-TYROSINE SULFOTRANSFERASE 2"/>
    <property type="match status" value="1"/>
</dbReference>
<keyword evidence="2" id="KW-0677">Repeat</keyword>
<dbReference type="PROSITE" id="PS50005">
    <property type="entry name" value="TPR"/>
    <property type="match status" value="3"/>
</dbReference>
<dbReference type="InterPro" id="IPR027417">
    <property type="entry name" value="P-loop_NTPase"/>
</dbReference>
<evidence type="ECO:0000313" key="6">
    <source>
        <dbReference type="Proteomes" id="UP000298133"/>
    </source>
</evidence>
<comment type="caution">
    <text evidence="5">The sequence shown here is derived from an EMBL/GenBank/DDBJ whole genome shotgun (WGS) entry which is preliminary data.</text>
</comment>
<dbReference type="InterPro" id="IPR011990">
    <property type="entry name" value="TPR-like_helical_dom_sf"/>
</dbReference>
<dbReference type="Pfam" id="PF07719">
    <property type="entry name" value="TPR_2"/>
    <property type="match status" value="1"/>
</dbReference>
<dbReference type="SUPFAM" id="SSF52540">
    <property type="entry name" value="P-loop containing nucleoside triphosphate hydrolases"/>
    <property type="match status" value="1"/>
</dbReference>
<feature type="repeat" description="TPR" evidence="4">
    <location>
        <begin position="245"/>
        <end position="278"/>
    </location>
</feature>
<dbReference type="Pfam" id="PF13432">
    <property type="entry name" value="TPR_16"/>
    <property type="match status" value="2"/>
</dbReference>
<dbReference type="AlphaFoldDB" id="A0A4Y8UMC3"/>
<keyword evidence="6" id="KW-1185">Reference proteome</keyword>
<dbReference type="OrthoDB" id="9815894at2"/>
<feature type="repeat" description="TPR" evidence="4">
    <location>
        <begin position="39"/>
        <end position="72"/>
    </location>
</feature>
<accession>A0A4Y8UMC3</accession>
<keyword evidence="1 5" id="KW-0808">Transferase</keyword>
<gene>
    <name evidence="5" type="ORF">E3W66_02170</name>
</gene>
<dbReference type="Pfam" id="PF13181">
    <property type="entry name" value="TPR_8"/>
    <property type="match status" value="1"/>
</dbReference>
<dbReference type="Gene3D" id="3.40.50.300">
    <property type="entry name" value="P-loop containing nucleotide triphosphate hydrolases"/>
    <property type="match status" value="1"/>
</dbReference>
<reference evidence="5 6" key="1">
    <citation type="submission" date="2019-03" db="EMBL/GenBank/DDBJ databases">
        <title>Draft genome of Gammaproteobacteria bacterium LSUCC0057, a member of the SAR92 clade.</title>
        <authorList>
            <person name="Lanclos V.C."/>
            <person name="Doiron C."/>
            <person name="Henson M.W."/>
            <person name="Thrash J.C."/>
        </authorList>
    </citation>
    <scope>NUCLEOTIDE SEQUENCE [LARGE SCALE GENOMIC DNA]</scope>
    <source>
        <strain evidence="5 6">LSUCC0057</strain>
    </source>
</reference>
<proteinExistence type="predicted"/>
<protein>
    <submittedName>
        <fullName evidence="5">Sulfotransferase family protein</fullName>
    </submittedName>
</protein>
<evidence type="ECO:0000256" key="3">
    <source>
        <dbReference type="ARBA" id="ARBA00022803"/>
    </source>
</evidence>
<organism evidence="5 6">
    <name type="scientific">Gammaproteobacteria bacterium LSUCC0057</name>
    <dbReference type="NCBI Taxonomy" id="2559237"/>
    <lineage>
        <taxon>Bacteria</taxon>
        <taxon>Pseudomonadati</taxon>
        <taxon>Pseudomonadota</taxon>
        <taxon>Gammaproteobacteria</taxon>
        <taxon>Cellvibrionales</taxon>
        <taxon>Porticoccaceae</taxon>
        <taxon>SAR92 clade</taxon>
    </lineage>
</organism>
<dbReference type="SMART" id="SM00028">
    <property type="entry name" value="TPR"/>
    <property type="match status" value="6"/>
</dbReference>
<dbReference type="InterPro" id="IPR013105">
    <property type="entry name" value="TPR_2"/>
</dbReference>
<dbReference type="GO" id="GO:0008476">
    <property type="term" value="F:protein-tyrosine sulfotransferase activity"/>
    <property type="evidence" value="ECO:0007669"/>
    <property type="project" value="InterPro"/>
</dbReference>